<feature type="domain" description="Dyp-type peroxidase N-terminal" evidence="7">
    <location>
        <begin position="42"/>
        <end position="171"/>
    </location>
</feature>
<evidence type="ECO:0000259" key="7">
    <source>
        <dbReference type="Pfam" id="PF04261"/>
    </source>
</evidence>
<dbReference type="PROSITE" id="PS51404">
    <property type="entry name" value="DYP_PEROXIDASE"/>
    <property type="match status" value="1"/>
</dbReference>
<dbReference type="Pfam" id="PF20628">
    <property type="entry name" value="Dyp_perox_C"/>
    <property type="match status" value="1"/>
</dbReference>
<accession>C4FPB9</accession>
<comment type="similarity">
    <text evidence="6">Belongs to the DyP-type peroxidase family.</text>
</comment>
<organism evidence="9 10">
    <name type="scientific">Veillonella dispar ATCC 17748</name>
    <dbReference type="NCBI Taxonomy" id="546273"/>
    <lineage>
        <taxon>Bacteria</taxon>
        <taxon>Bacillati</taxon>
        <taxon>Bacillota</taxon>
        <taxon>Negativicutes</taxon>
        <taxon>Veillonellales</taxon>
        <taxon>Veillonellaceae</taxon>
        <taxon>Veillonella</taxon>
    </lineage>
</organism>
<feature type="domain" description="Dyp-type peroxidase C-terminal" evidence="8">
    <location>
        <begin position="177"/>
        <end position="333"/>
    </location>
</feature>
<dbReference type="Proteomes" id="UP000003529">
    <property type="component" value="Unassembled WGS sequence"/>
</dbReference>
<protein>
    <submittedName>
        <fullName evidence="9">Dyp-type peroxidase family protein</fullName>
    </submittedName>
</protein>
<evidence type="ECO:0000256" key="4">
    <source>
        <dbReference type="ARBA" id="ARBA00023002"/>
    </source>
</evidence>
<name>C4FPB9_9FIRM</name>
<dbReference type="InterPro" id="IPR006314">
    <property type="entry name" value="Dyp_peroxidase"/>
</dbReference>
<evidence type="ECO:0000256" key="3">
    <source>
        <dbReference type="ARBA" id="ARBA00022723"/>
    </source>
</evidence>
<proteinExistence type="inferred from homology"/>
<dbReference type="InterPro" id="IPR011008">
    <property type="entry name" value="Dimeric_a/b-barrel"/>
</dbReference>
<keyword evidence="5" id="KW-0408">Iron</keyword>
<dbReference type="HOGENOM" id="CLU_044178_0_0_9"/>
<comment type="caution">
    <text evidence="9">The sequence shown here is derived from an EMBL/GenBank/DDBJ whole genome shotgun (WGS) entry which is preliminary data.</text>
</comment>
<dbReference type="GO" id="GO:0020037">
    <property type="term" value="F:heme binding"/>
    <property type="evidence" value="ECO:0007669"/>
    <property type="project" value="InterPro"/>
</dbReference>
<sequence>MKLNNVYIIDNKDVIAYDCYIIIFLIRRYPMAVDVSRTQDVYKDAGQSVNFTTLLLNRKDRDAELEVIQDMADRIQAIKRSVSIRANGEGLGIAFGFSRKAWDYLFPNAPVPKELEDFQGIKGDKQDVPAVAADLFLHVRSNDESVTYTVVDQIMGFLRPITSVVDETHGFHYEQGRAIIDFVDGTENPVGQEAVEWGVIGDEDPEFTNGSYAFAQKYEHDLDAWRALPTEMQEKFIGRRKFSDIELEDDEKDPAAHNVVAQDNRDDEEHKIVRMNVPFAQPGQGVRGTYFIGYARYWDVTKTMLTNMFTQNDKLLDYSKPITGMLFFIPSLDTLDAIAEGEL</sequence>
<keyword evidence="4" id="KW-0560">Oxidoreductase</keyword>
<evidence type="ECO:0000313" key="9">
    <source>
        <dbReference type="EMBL" id="EEP65657.1"/>
    </source>
</evidence>
<gene>
    <name evidence="9" type="ORF">VEIDISOL_00743</name>
</gene>
<evidence type="ECO:0000256" key="6">
    <source>
        <dbReference type="ARBA" id="ARBA00025737"/>
    </source>
</evidence>
<dbReference type="GO" id="GO:0004601">
    <property type="term" value="F:peroxidase activity"/>
    <property type="evidence" value="ECO:0007669"/>
    <property type="project" value="UniProtKB-KW"/>
</dbReference>
<evidence type="ECO:0000256" key="5">
    <source>
        <dbReference type="ARBA" id="ARBA00023004"/>
    </source>
</evidence>
<evidence type="ECO:0000256" key="1">
    <source>
        <dbReference type="ARBA" id="ARBA00001970"/>
    </source>
</evidence>
<keyword evidence="10" id="KW-1185">Reference proteome</keyword>
<dbReference type="GO" id="GO:0005829">
    <property type="term" value="C:cytosol"/>
    <property type="evidence" value="ECO:0007669"/>
    <property type="project" value="TreeGrafter"/>
</dbReference>
<reference evidence="9" key="1">
    <citation type="submission" date="2009-04" db="EMBL/GenBank/DDBJ databases">
        <authorList>
            <person name="Weinstock G."/>
            <person name="Sodergren E."/>
            <person name="Clifton S."/>
            <person name="Fulton L."/>
            <person name="Fulton B."/>
            <person name="Courtney L."/>
            <person name="Fronick C."/>
            <person name="Harrison M."/>
            <person name="Strong C."/>
            <person name="Farmer C."/>
            <person name="Delahaunty K."/>
            <person name="Markovic C."/>
            <person name="Hall O."/>
            <person name="Minx P."/>
            <person name="Tomlinson C."/>
            <person name="Mitreva M."/>
            <person name="Nelson J."/>
            <person name="Hou S."/>
            <person name="Wollam A."/>
            <person name="Pepin K.H."/>
            <person name="Johnson M."/>
            <person name="Bhonagiri V."/>
            <person name="Nash W.E."/>
            <person name="Warren W."/>
            <person name="Chinwalla A."/>
            <person name="Mardis E.R."/>
            <person name="Wilson R.K."/>
        </authorList>
    </citation>
    <scope>NUCLEOTIDE SEQUENCE [LARGE SCALE GENOMIC DNA]</scope>
    <source>
        <strain evidence="9">ATCC 17748</strain>
    </source>
</reference>
<comment type="cofactor">
    <cofactor evidence="1">
        <name>heme b</name>
        <dbReference type="ChEBI" id="CHEBI:60344"/>
    </cofactor>
</comment>
<evidence type="ECO:0000313" key="10">
    <source>
        <dbReference type="Proteomes" id="UP000003529"/>
    </source>
</evidence>
<dbReference type="InterPro" id="IPR048327">
    <property type="entry name" value="Dyp_perox_N"/>
</dbReference>
<keyword evidence="3" id="KW-0479">Metal-binding</keyword>
<dbReference type="Pfam" id="PF04261">
    <property type="entry name" value="Dyp_perox_N"/>
    <property type="match status" value="1"/>
</dbReference>
<dbReference type="GO" id="GO:0046872">
    <property type="term" value="F:metal ion binding"/>
    <property type="evidence" value="ECO:0007669"/>
    <property type="project" value="UniProtKB-KW"/>
</dbReference>
<dbReference type="EMBL" id="ACIK02000008">
    <property type="protein sequence ID" value="EEP65657.1"/>
    <property type="molecule type" value="Genomic_DNA"/>
</dbReference>
<dbReference type="AlphaFoldDB" id="C4FPB9"/>
<keyword evidence="2 9" id="KW-0575">Peroxidase</keyword>
<evidence type="ECO:0000259" key="8">
    <source>
        <dbReference type="Pfam" id="PF20628"/>
    </source>
</evidence>
<dbReference type="NCBIfam" id="TIGR01413">
    <property type="entry name" value="Dyp_perox_fam"/>
    <property type="match status" value="1"/>
</dbReference>
<dbReference type="PANTHER" id="PTHR30521">
    <property type="entry name" value="DEFERROCHELATASE/PEROXIDASE"/>
    <property type="match status" value="1"/>
</dbReference>
<evidence type="ECO:0000256" key="2">
    <source>
        <dbReference type="ARBA" id="ARBA00022559"/>
    </source>
</evidence>
<dbReference type="eggNOG" id="COG2837">
    <property type="taxonomic scope" value="Bacteria"/>
</dbReference>
<dbReference type="InterPro" id="IPR048328">
    <property type="entry name" value="Dyp_perox_C"/>
</dbReference>
<dbReference type="PANTHER" id="PTHR30521:SF0">
    <property type="entry name" value="DYP-TYPE PEROXIDASE FAMILY PROTEIN"/>
    <property type="match status" value="1"/>
</dbReference>
<dbReference type="SUPFAM" id="SSF54909">
    <property type="entry name" value="Dimeric alpha+beta barrel"/>
    <property type="match status" value="1"/>
</dbReference>